<reference evidence="2 3" key="2">
    <citation type="journal article" date="2016" name="Appl. Microbiol. Biotechnol.">
        <title>Mutations improving production and secretion of extracellular lipase by Burkholderia glumae PG1.</title>
        <authorList>
            <person name="Knapp A."/>
            <person name="Voget S."/>
            <person name="Gao R."/>
            <person name="Zaburannyi N."/>
            <person name="Krysciak D."/>
            <person name="Breuer M."/>
            <person name="Hauer B."/>
            <person name="Streit W.R."/>
            <person name="Muller R."/>
            <person name="Daniel R."/>
            <person name="Jaeger K.E."/>
        </authorList>
    </citation>
    <scope>NUCLEOTIDE SEQUENCE [LARGE SCALE GENOMIC DNA]</scope>
    <source>
        <strain evidence="2 3">PG1</strain>
    </source>
</reference>
<accession>A0A0B6RWS2</accession>
<keyword evidence="3" id="KW-1185">Reference proteome</keyword>
<name>A0A0B6RWS2_BURPL</name>
<evidence type="ECO:0000313" key="3">
    <source>
        <dbReference type="Proteomes" id="UP000031838"/>
    </source>
</evidence>
<feature type="region of interest" description="Disordered" evidence="1">
    <location>
        <begin position="236"/>
        <end position="280"/>
    </location>
</feature>
<reference evidence="3" key="1">
    <citation type="submission" date="2011-03" db="EMBL/GenBank/DDBJ databases">
        <authorList>
            <person name="Voget S."/>
            <person name="Streit W.R."/>
            <person name="Jaeger K.E."/>
            <person name="Daniel R."/>
        </authorList>
    </citation>
    <scope>NUCLEOTIDE SEQUENCE [LARGE SCALE GENOMIC DNA]</scope>
    <source>
        <strain evidence="3">PG1</strain>
    </source>
</reference>
<dbReference type="EMBL" id="CP002581">
    <property type="protein sequence ID" value="AJK49802.1"/>
    <property type="molecule type" value="Genomic_DNA"/>
</dbReference>
<dbReference type="AlphaFoldDB" id="A0A0B6RWS2"/>
<protein>
    <recommendedName>
        <fullName evidence="4">DUF3348 domain-containing protein</fullName>
    </recommendedName>
</protein>
<sequence length="323" mass="33931">MRCSKTASSRAPTCKLLPFFVSCRMPPSPPRTLSGAPALVRLLASLGDTVLPLPAQAAQQPLADRLSQWLSWTDAVTLSSVLGAPAPAPAGGSARARDDEAAQRCRKLRATLSAAIAGDPVLAPAQAARRGAAAGFGARRAQHRPAPDTPATDADFAVYRQSYLALQQLMDSDIGELRTFLRGRLVASSPAMARLAVLDAAMERSLATRERSLFGAVPGRLAARFERLRREALANPAIRTDQADQSGQGDRADRVEPASARASAAGQSGADNADHGGPAASVGAPAPLAWLDTFRKDLQSVLLAELEVRFQPVEGLLAALHAR</sequence>
<dbReference type="HOGENOM" id="CLU_076297_0_0_4"/>
<evidence type="ECO:0000313" key="2">
    <source>
        <dbReference type="EMBL" id="AJK49802.1"/>
    </source>
</evidence>
<organism evidence="2 3">
    <name type="scientific">Burkholderia plantarii</name>
    <dbReference type="NCBI Taxonomy" id="41899"/>
    <lineage>
        <taxon>Bacteria</taxon>
        <taxon>Pseudomonadati</taxon>
        <taxon>Pseudomonadota</taxon>
        <taxon>Betaproteobacteria</taxon>
        <taxon>Burkholderiales</taxon>
        <taxon>Burkholderiaceae</taxon>
        <taxon>Burkholderia</taxon>
    </lineage>
</organism>
<evidence type="ECO:0008006" key="4">
    <source>
        <dbReference type="Google" id="ProtNLM"/>
    </source>
</evidence>
<feature type="compositionally biased region" description="Low complexity" evidence="1">
    <location>
        <begin position="258"/>
        <end position="280"/>
    </location>
</feature>
<proteinExistence type="predicted"/>
<dbReference type="Proteomes" id="UP000031838">
    <property type="component" value="Chromosome 2"/>
</dbReference>
<dbReference type="InterPro" id="IPR021783">
    <property type="entry name" value="DUF3348"/>
</dbReference>
<dbReference type="KEGG" id="bgp:BGL_2c17350"/>
<gene>
    <name evidence="2" type="ORF">BGL_2c17350</name>
</gene>
<dbReference type="Pfam" id="PF11828">
    <property type="entry name" value="DUF3348"/>
    <property type="match status" value="1"/>
</dbReference>
<evidence type="ECO:0000256" key="1">
    <source>
        <dbReference type="SAM" id="MobiDB-lite"/>
    </source>
</evidence>